<feature type="domain" description="BED-type" evidence="5">
    <location>
        <begin position="18"/>
        <end position="50"/>
    </location>
</feature>
<protein>
    <submittedName>
        <fullName evidence="7">BED-type domain-containing protein</fullName>
    </submittedName>
</protein>
<proteinExistence type="predicted"/>
<dbReference type="GO" id="GO:0008270">
    <property type="term" value="F:zinc ion binding"/>
    <property type="evidence" value="ECO:0007669"/>
    <property type="project" value="UniProtKB-KW"/>
</dbReference>
<evidence type="ECO:0000313" key="7">
    <source>
        <dbReference type="WBParaSite" id="nRc.2.0.1.t39305-RA"/>
    </source>
</evidence>
<dbReference type="Proteomes" id="UP000887565">
    <property type="component" value="Unplaced"/>
</dbReference>
<dbReference type="InterPro" id="IPR003656">
    <property type="entry name" value="Znf_BED"/>
</dbReference>
<keyword evidence="3" id="KW-0862">Zinc</keyword>
<dbReference type="SUPFAM" id="SSF57667">
    <property type="entry name" value="beta-beta-alpha zinc fingers"/>
    <property type="match status" value="1"/>
</dbReference>
<evidence type="ECO:0000259" key="5">
    <source>
        <dbReference type="Pfam" id="PF02892"/>
    </source>
</evidence>
<sequence length="88" mass="9784">MKLLVATVLCLAGSFVSAENKSKCKICGTLLSQEGGGSTKSMKKHLDAKHGAEFKEYVKKKSEEELKRNSRLQQQEYVVTNTTFTSRV</sequence>
<dbReference type="InterPro" id="IPR036236">
    <property type="entry name" value="Znf_C2H2_sf"/>
</dbReference>
<keyword evidence="2" id="KW-0863">Zinc-finger</keyword>
<name>A0A915KKL2_ROMCU</name>
<dbReference type="WBParaSite" id="nRc.2.0.1.t39305-RA">
    <property type="protein sequence ID" value="nRc.2.0.1.t39305-RA"/>
    <property type="gene ID" value="nRc.2.0.1.g39305"/>
</dbReference>
<feature type="signal peptide" evidence="4">
    <location>
        <begin position="1"/>
        <end position="18"/>
    </location>
</feature>
<evidence type="ECO:0000256" key="4">
    <source>
        <dbReference type="SAM" id="SignalP"/>
    </source>
</evidence>
<keyword evidence="4" id="KW-0732">Signal</keyword>
<keyword evidence="6" id="KW-1185">Reference proteome</keyword>
<dbReference type="Pfam" id="PF02892">
    <property type="entry name" value="zf-BED"/>
    <property type="match status" value="1"/>
</dbReference>
<feature type="chain" id="PRO_5036811151" evidence="4">
    <location>
        <begin position="19"/>
        <end position="88"/>
    </location>
</feature>
<reference evidence="7" key="1">
    <citation type="submission" date="2022-11" db="UniProtKB">
        <authorList>
            <consortium name="WormBaseParasite"/>
        </authorList>
    </citation>
    <scope>IDENTIFICATION</scope>
</reference>
<keyword evidence="1" id="KW-0479">Metal-binding</keyword>
<evidence type="ECO:0000256" key="2">
    <source>
        <dbReference type="ARBA" id="ARBA00022771"/>
    </source>
</evidence>
<dbReference type="AlphaFoldDB" id="A0A915KKL2"/>
<dbReference type="GO" id="GO:0003677">
    <property type="term" value="F:DNA binding"/>
    <property type="evidence" value="ECO:0007669"/>
    <property type="project" value="InterPro"/>
</dbReference>
<evidence type="ECO:0000256" key="1">
    <source>
        <dbReference type="ARBA" id="ARBA00022723"/>
    </source>
</evidence>
<organism evidence="6 7">
    <name type="scientific">Romanomermis culicivorax</name>
    <name type="common">Nematode worm</name>
    <dbReference type="NCBI Taxonomy" id="13658"/>
    <lineage>
        <taxon>Eukaryota</taxon>
        <taxon>Metazoa</taxon>
        <taxon>Ecdysozoa</taxon>
        <taxon>Nematoda</taxon>
        <taxon>Enoplea</taxon>
        <taxon>Dorylaimia</taxon>
        <taxon>Mermithida</taxon>
        <taxon>Mermithoidea</taxon>
        <taxon>Mermithidae</taxon>
        <taxon>Romanomermis</taxon>
    </lineage>
</organism>
<evidence type="ECO:0000256" key="3">
    <source>
        <dbReference type="ARBA" id="ARBA00022833"/>
    </source>
</evidence>
<evidence type="ECO:0000313" key="6">
    <source>
        <dbReference type="Proteomes" id="UP000887565"/>
    </source>
</evidence>
<accession>A0A915KKL2</accession>